<dbReference type="EMBL" id="MNZO01000036">
    <property type="protein sequence ID" value="OIP86900.1"/>
    <property type="molecule type" value="Genomic_DNA"/>
</dbReference>
<dbReference type="STRING" id="1805376.AUK05_02510"/>
<protein>
    <recommendedName>
        <fullName evidence="1">Methyltransferase type 12 domain-containing protein</fullName>
    </recommendedName>
</protein>
<proteinExistence type="predicted"/>
<dbReference type="AlphaFoldDB" id="A0A1J5HQ71"/>
<dbReference type="PANTHER" id="PTHR43861">
    <property type="entry name" value="TRANS-ACONITATE 2-METHYLTRANSFERASE-RELATED"/>
    <property type="match status" value="1"/>
</dbReference>
<dbReference type="Proteomes" id="UP000182344">
    <property type="component" value="Unassembled WGS sequence"/>
</dbReference>
<reference evidence="2 3" key="1">
    <citation type="journal article" date="2016" name="Environ. Microbiol.">
        <title>Genomic resolution of a cold subsurface aquifer community provides metabolic insights for novel microbes adapted to high CO concentrations.</title>
        <authorList>
            <person name="Probst A.J."/>
            <person name="Castelle C.J."/>
            <person name="Singh A."/>
            <person name="Brown C.T."/>
            <person name="Anantharaman K."/>
            <person name="Sharon I."/>
            <person name="Hug L.A."/>
            <person name="Burstein D."/>
            <person name="Emerson J.B."/>
            <person name="Thomas B.C."/>
            <person name="Banfield J.F."/>
        </authorList>
    </citation>
    <scope>NUCLEOTIDE SEQUENCE [LARGE SCALE GENOMIC DNA]</scope>
    <source>
        <strain evidence="2">CG2_30_35_20</strain>
    </source>
</reference>
<gene>
    <name evidence="2" type="ORF">AUK05_02510</name>
</gene>
<organism evidence="2 3">
    <name type="scientific">Candidatus Shapirobacteria bacterium CG2_30_35_20</name>
    <dbReference type="NCBI Taxonomy" id="1805376"/>
    <lineage>
        <taxon>Bacteria</taxon>
        <taxon>Candidatus Shapironibacteriota</taxon>
    </lineage>
</organism>
<dbReference type="Pfam" id="PF08242">
    <property type="entry name" value="Methyltransf_12"/>
    <property type="match status" value="1"/>
</dbReference>
<dbReference type="PANTHER" id="PTHR43861:SF1">
    <property type="entry name" value="TRANS-ACONITATE 2-METHYLTRANSFERASE"/>
    <property type="match status" value="1"/>
</dbReference>
<accession>A0A1J5HQ71</accession>
<feature type="domain" description="Methyltransferase type 12" evidence="1">
    <location>
        <begin position="56"/>
        <end position="144"/>
    </location>
</feature>
<evidence type="ECO:0000313" key="3">
    <source>
        <dbReference type="Proteomes" id="UP000182344"/>
    </source>
</evidence>
<evidence type="ECO:0000313" key="2">
    <source>
        <dbReference type="EMBL" id="OIP86900.1"/>
    </source>
</evidence>
<comment type="caution">
    <text evidence="2">The sequence shown here is derived from an EMBL/GenBank/DDBJ whole genome shotgun (WGS) entry which is preliminary data.</text>
</comment>
<sequence>MWQKDLGKNNKTNTSWQKVAPWYQKIVGDSGHFYHREVILPNVLRLLNLKPGEKLIDLGCGQGVLARTISSDIEYAGFDVSPEMIKTAISLDKNLKHRYTTIDVTHTILNQRADKIAIILALQNMKKPFVVIRNCREMLNLHGKLVIVLNHLAFRIPKHGDWTVKNDRQYRIVDNYMTPLEIPIESSPFDKKNNELSYSYHYPLSFYSEVLFDNGFVIEKIEEWVSPKKSTGSKAEIEDKGRAEIPLFMAIVASIR</sequence>
<dbReference type="Gene3D" id="3.40.50.150">
    <property type="entry name" value="Vaccinia Virus protein VP39"/>
    <property type="match status" value="1"/>
</dbReference>
<evidence type="ECO:0000259" key="1">
    <source>
        <dbReference type="Pfam" id="PF08242"/>
    </source>
</evidence>
<dbReference type="InterPro" id="IPR013217">
    <property type="entry name" value="Methyltransf_12"/>
</dbReference>
<dbReference type="SUPFAM" id="SSF53335">
    <property type="entry name" value="S-adenosyl-L-methionine-dependent methyltransferases"/>
    <property type="match status" value="1"/>
</dbReference>
<dbReference type="CDD" id="cd02440">
    <property type="entry name" value="AdoMet_MTases"/>
    <property type="match status" value="1"/>
</dbReference>
<name>A0A1J5HQ71_9BACT</name>
<dbReference type="InterPro" id="IPR029063">
    <property type="entry name" value="SAM-dependent_MTases_sf"/>
</dbReference>